<dbReference type="EC" id="3.1.1.-" evidence="7"/>
<sequence length="407" mass="44630">MEGITSNTLSHKPPNRGNLITILSIDGGGIRGIIPAVMLEFLESQLQKLDGEEARLADYFDVIAGTSTGGLIAAMLAAPNEKNRPLCAAKELTPFYLDHSPKIFQQPSCSGLFGSIGTLVKVLNGPKYDGKYLHKILRGLLGETRLHQALTNVVIPTFDIKNLQPVLFSSFMVPVARELDALMSDICIGTSAAPTLLPAHYFENKDDQGNIIEFNLIDGGVAANNPTLVAITEVTKQVVKHNPNYFPIKPTDRERLLVISLGTGSDKIDRKYNAKSASKWGIVSWLFEDGSTPLLDAYNQAKADMVDFHNSVAFEAYRSLDNYLRIQDDTLTGQSATADAATKENLENLVKIGKSLLKKPVSRIDFDTGIYQPIPNGGTNEEALIRFAKILSEERRTREQPGTDQKE</sequence>
<dbReference type="AlphaFoldDB" id="A0A9R0J2B8"/>
<keyword evidence="5 6" id="KW-0443">Lipid metabolism</keyword>
<evidence type="ECO:0000256" key="3">
    <source>
        <dbReference type="ARBA" id="ARBA00022821"/>
    </source>
</evidence>
<evidence type="ECO:0000256" key="6">
    <source>
        <dbReference type="PROSITE-ProRule" id="PRU01161"/>
    </source>
</evidence>
<keyword evidence="9" id="KW-1185">Reference proteome</keyword>
<dbReference type="Pfam" id="PF01734">
    <property type="entry name" value="Patatin"/>
    <property type="match status" value="1"/>
</dbReference>
<dbReference type="GeneID" id="110799051"/>
<dbReference type="InterPro" id="IPR002641">
    <property type="entry name" value="PNPLA_dom"/>
</dbReference>
<feature type="short sequence motif" description="GXGXXG" evidence="6">
    <location>
        <begin position="27"/>
        <end position="32"/>
    </location>
</feature>
<dbReference type="Gene3D" id="3.40.1090.10">
    <property type="entry name" value="Cytosolic phospholipase A2 catalytic domain"/>
    <property type="match status" value="1"/>
</dbReference>
<feature type="active site" description="Proton acceptor" evidence="6">
    <location>
        <position position="218"/>
    </location>
</feature>
<organism evidence="9 10">
    <name type="scientific">Spinacia oleracea</name>
    <name type="common">Spinach</name>
    <dbReference type="NCBI Taxonomy" id="3562"/>
    <lineage>
        <taxon>Eukaryota</taxon>
        <taxon>Viridiplantae</taxon>
        <taxon>Streptophyta</taxon>
        <taxon>Embryophyta</taxon>
        <taxon>Tracheophyta</taxon>
        <taxon>Spermatophyta</taxon>
        <taxon>Magnoliopsida</taxon>
        <taxon>eudicotyledons</taxon>
        <taxon>Gunneridae</taxon>
        <taxon>Pentapetalae</taxon>
        <taxon>Caryophyllales</taxon>
        <taxon>Chenopodiaceae</taxon>
        <taxon>Chenopodioideae</taxon>
        <taxon>Anserineae</taxon>
        <taxon>Spinacia</taxon>
    </lineage>
</organism>
<comment type="function">
    <text evidence="7">Lipolytic acyl hydrolase (LAH).</text>
</comment>
<comment type="domain">
    <text evidence="7">The nitrogen atoms of the two glycine residues in the GGXR motif define the oxyanion hole, and stabilize the oxyanion that forms during the nucleophilic attack by the catalytic serine during substrate cleavage.</text>
</comment>
<proteinExistence type="inferred from homology"/>
<feature type="short sequence motif" description="DGA/G" evidence="6">
    <location>
        <begin position="218"/>
        <end position="220"/>
    </location>
</feature>
<accession>A0A9R0J2B8</accession>
<dbReference type="KEGG" id="soe:110799051"/>
<name>A0A9R0J2B8_SPIOL</name>
<dbReference type="InterPro" id="IPR016035">
    <property type="entry name" value="Acyl_Trfase/lysoPLipase"/>
</dbReference>
<dbReference type="CDD" id="cd07214">
    <property type="entry name" value="Pat17_isozyme_like"/>
    <property type="match status" value="1"/>
</dbReference>
<comment type="similarity">
    <text evidence="1 7">Belongs to the patatin family.</text>
</comment>
<gene>
    <name evidence="10" type="primary">LOC110799051</name>
</gene>
<feature type="domain" description="PNPLA" evidence="8">
    <location>
        <begin position="23"/>
        <end position="231"/>
    </location>
</feature>
<keyword evidence="2 6" id="KW-0378">Hydrolase</keyword>
<dbReference type="GO" id="GO:0006952">
    <property type="term" value="P:defense response"/>
    <property type="evidence" value="ECO:0007669"/>
    <property type="project" value="UniProtKB-KW"/>
</dbReference>
<dbReference type="FunFam" id="3.40.1090.10:FF:000005">
    <property type="entry name" value="Patatin"/>
    <property type="match status" value="1"/>
</dbReference>
<evidence type="ECO:0000256" key="4">
    <source>
        <dbReference type="ARBA" id="ARBA00022963"/>
    </source>
</evidence>
<dbReference type="Proteomes" id="UP000813463">
    <property type="component" value="Chromosome 3"/>
</dbReference>
<evidence type="ECO:0000313" key="9">
    <source>
        <dbReference type="Proteomes" id="UP000813463"/>
    </source>
</evidence>
<feature type="short sequence motif" description="GXSXG" evidence="6">
    <location>
        <begin position="65"/>
        <end position="69"/>
    </location>
</feature>
<dbReference type="SUPFAM" id="SSF52151">
    <property type="entry name" value="FabD/lysophospholipase-like"/>
    <property type="match status" value="1"/>
</dbReference>
<dbReference type="OrthoDB" id="1658288at2759"/>
<dbReference type="PROSITE" id="PS51635">
    <property type="entry name" value="PNPLA"/>
    <property type="match status" value="1"/>
</dbReference>
<feature type="active site" description="Nucleophile" evidence="6">
    <location>
        <position position="67"/>
    </location>
</feature>
<evidence type="ECO:0000256" key="1">
    <source>
        <dbReference type="ARBA" id="ARBA00010240"/>
    </source>
</evidence>
<dbReference type="RefSeq" id="XP_021859942.1">
    <property type="nucleotide sequence ID" value="XM_022004250.2"/>
</dbReference>
<keyword evidence="4 6" id="KW-0442">Lipid degradation</keyword>
<dbReference type="PANTHER" id="PTHR32176:SF92">
    <property type="entry name" value="XYLOSE ISOMERASE"/>
    <property type="match status" value="1"/>
</dbReference>
<keyword evidence="3" id="KW-0611">Plant defense</keyword>
<dbReference type="PANTHER" id="PTHR32176">
    <property type="entry name" value="XYLOSE ISOMERASE"/>
    <property type="match status" value="1"/>
</dbReference>
<reference evidence="9" key="1">
    <citation type="journal article" date="2021" name="Nat. Commun.">
        <title>Genomic analyses provide insights into spinach domestication and the genetic basis of agronomic traits.</title>
        <authorList>
            <person name="Cai X."/>
            <person name="Sun X."/>
            <person name="Xu C."/>
            <person name="Sun H."/>
            <person name="Wang X."/>
            <person name="Ge C."/>
            <person name="Zhang Z."/>
            <person name="Wang Q."/>
            <person name="Fei Z."/>
            <person name="Jiao C."/>
            <person name="Wang Q."/>
        </authorList>
    </citation>
    <scope>NUCLEOTIDE SEQUENCE [LARGE SCALE GENOMIC DNA]</scope>
    <source>
        <strain evidence="9">cv. Varoflay</strain>
    </source>
</reference>
<dbReference type="GO" id="GO:0016042">
    <property type="term" value="P:lipid catabolic process"/>
    <property type="evidence" value="ECO:0007669"/>
    <property type="project" value="UniProtKB-UniRule"/>
</dbReference>
<evidence type="ECO:0000256" key="7">
    <source>
        <dbReference type="RuleBase" id="RU361262"/>
    </source>
</evidence>
<evidence type="ECO:0000259" key="8">
    <source>
        <dbReference type="PROSITE" id="PS51635"/>
    </source>
</evidence>
<protein>
    <recommendedName>
        <fullName evidence="7">Patatin</fullName>
        <ecNumber evidence="7">3.1.1.-</ecNumber>
    </recommendedName>
</protein>
<evidence type="ECO:0000313" key="10">
    <source>
        <dbReference type="RefSeq" id="XP_021859942.1"/>
    </source>
</evidence>
<reference evidence="10" key="2">
    <citation type="submission" date="2025-08" db="UniProtKB">
        <authorList>
            <consortium name="RefSeq"/>
        </authorList>
    </citation>
    <scope>IDENTIFICATION</scope>
    <source>
        <tissue evidence="10">Leaf</tissue>
    </source>
</reference>
<dbReference type="GO" id="GO:0004620">
    <property type="term" value="F:phospholipase activity"/>
    <property type="evidence" value="ECO:0000318"/>
    <property type="project" value="GO_Central"/>
</dbReference>
<evidence type="ECO:0000256" key="2">
    <source>
        <dbReference type="ARBA" id="ARBA00022801"/>
    </source>
</evidence>
<evidence type="ECO:0000256" key="5">
    <source>
        <dbReference type="ARBA" id="ARBA00023098"/>
    </source>
</evidence>
<dbReference type="GO" id="GO:0047372">
    <property type="term" value="F:monoacylglycerol lipase activity"/>
    <property type="evidence" value="ECO:0000318"/>
    <property type="project" value="GO_Central"/>
</dbReference>